<dbReference type="AlphaFoldDB" id="A0A223E544"/>
<name>A0A223E544_9BACI</name>
<protein>
    <submittedName>
        <fullName evidence="1">Uncharacterized protein</fullName>
    </submittedName>
</protein>
<dbReference type="KEGG" id="apak:AP3564_09130"/>
<proteinExistence type="predicted"/>
<organism evidence="1 2">
    <name type="scientific">Aeribacillus pallidus</name>
    <dbReference type="NCBI Taxonomy" id="33936"/>
    <lineage>
        <taxon>Bacteria</taxon>
        <taxon>Bacillati</taxon>
        <taxon>Bacillota</taxon>
        <taxon>Bacilli</taxon>
        <taxon>Bacillales</taxon>
        <taxon>Bacillaceae</taxon>
        <taxon>Aeribacillus</taxon>
    </lineage>
</organism>
<dbReference type="Proteomes" id="UP000214606">
    <property type="component" value="Chromosome"/>
</dbReference>
<sequence length="82" mass="9733">MWKNSCRLNHNEIIHHSVELLQIRLYVRNVIAVSVFRQEPQFNIGERRNLFCKKDDRHSVCLKIVKLFFSDMYVVGSNTKLG</sequence>
<dbReference type="EMBL" id="CP017703">
    <property type="protein sequence ID" value="ASS90374.1"/>
    <property type="molecule type" value="Genomic_DNA"/>
</dbReference>
<accession>A0A223E544</accession>
<reference evidence="1 2" key="1">
    <citation type="submission" date="2016-10" db="EMBL/GenBank/DDBJ databases">
        <title>The whole genome sequencing and assembly of Aeribacillus pallidus KCTC3564 strain.</title>
        <authorList>
            <person name="Lee Y.-J."/>
            <person name="Park M.-K."/>
            <person name="Yi H."/>
            <person name="Bahn Y.-S."/>
            <person name="Kim J.F."/>
            <person name="Lee D.-W."/>
        </authorList>
    </citation>
    <scope>NUCLEOTIDE SEQUENCE [LARGE SCALE GENOMIC DNA]</scope>
    <source>
        <strain evidence="1 2">KCTC3564</strain>
    </source>
</reference>
<evidence type="ECO:0000313" key="1">
    <source>
        <dbReference type="EMBL" id="ASS90374.1"/>
    </source>
</evidence>
<evidence type="ECO:0000313" key="2">
    <source>
        <dbReference type="Proteomes" id="UP000214606"/>
    </source>
</evidence>
<gene>
    <name evidence="1" type="ORF">AP3564_09130</name>
</gene>